<evidence type="ECO:0000313" key="2">
    <source>
        <dbReference type="EMBL" id="TQR21617.1"/>
    </source>
</evidence>
<accession>A0A544TVZ4</accession>
<dbReference type="RefSeq" id="WP_142640742.1">
    <property type="nucleotide sequence ID" value="NZ_VDGI01000001.1"/>
</dbReference>
<keyword evidence="1" id="KW-0472">Membrane</keyword>
<dbReference type="AlphaFoldDB" id="A0A544TVZ4"/>
<keyword evidence="1" id="KW-0812">Transmembrane</keyword>
<sequence>MITRKTKKTIIVITFPILLVGGLLSFVVYWAFFDMNRLPTGEFLTEESSPDGKYTLKAYISDGGATTNYAIRGELVFNEEKKKKKNIYWNYREESADISWLDNATVVINGHELDVPRDKYDYRHN</sequence>
<comment type="caution">
    <text evidence="2">The sequence shown here is derived from an EMBL/GenBank/DDBJ whole genome shotgun (WGS) entry which is preliminary data.</text>
</comment>
<dbReference type="EMBL" id="VDGI01000001">
    <property type="protein sequence ID" value="TQR21617.1"/>
    <property type="molecule type" value="Genomic_DNA"/>
</dbReference>
<evidence type="ECO:0000313" key="3">
    <source>
        <dbReference type="Proteomes" id="UP000316626"/>
    </source>
</evidence>
<reference evidence="2 3" key="1">
    <citation type="submission" date="2019-06" db="EMBL/GenBank/DDBJ databases">
        <title>Psychrobacillus vulpis sp. nov., a new species isolated from feces of a red fox that inhabits in The Tablas de Daimiel Natural Park, Albacete, Spain.</title>
        <authorList>
            <person name="Rodriguez M."/>
            <person name="Reina J.C."/>
            <person name="Bejar V."/>
            <person name="Llamas I."/>
        </authorList>
    </citation>
    <scope>NUCLEOTIDE SEQUENCE [LARGE SCALE GENOMIC DNA]</scope>
    <source>
        <strain evidence="2 3">Z8</strain>
    </source>
</reference>
<keyword evidence="3" id="KW-1185">Reference proteome</keyword>
<keyword evidence="1" id="KW-1133">Transmembrane helix</keyword>
<evidence type="ECO:0000256" key="1">
    <source>
        <dbReference type="SAM" id="Phobius"/>
    </source>
</evidence>
<protein>
    <recommendedName>
        <fullName evidence="4">DUF5412 domain-containing protein</fullName>
    </recommendedName>
</protein>
<organism evidence="2 3">
    <name type="scientific">Psychrobacillus vulpis</name>
    <dbReference type="NCBI Taxonomy" id="2325572"/>
    <lineage>
        <taxon>Bacteria</taxon>
        <taxon>Bacillati</taxon>
        <taxon>Bacillota</taxon>
        <taxon>Bacilli</taxon>
        <taxon>Bacillales</taxon>
        <taxon>Bacillaceae</taxon>
        <taxon>Psychrobacillus</taxon>
    </lineage>
</organism>
<proteinExistence type="predicted"/>
<dbReference type="Pfam" id="PF17428">
    <property type="entry name" value="DUF5412"/>
    <property type="match status" value="1"/>
</dbReference>
<name>A0A544TVZ4_9BACI</name>
<dbReference type="OrthoDB" id="2357451at2"/>
<feature type="transmembrane region" description="Helical" evidence="1">
    <location>
        <begin position="12"/>
        <end position="32"/>
    </location>
</feature>
<gene>
    <name evidence="2" type="ORF">FG384_01280</name>
</gene>
<dbReference type="Proteomes" id="UP000316626">
    <property type="component" value="Unassembled WGS sequence"/>
</dbReference>
<dbReference type="InterPro" id="IPR035406">
    <property type="entry name" value="DUF5412"/>
</dbReference>
<evidence type="ECO:0008006" key="4">
    <source>
        <dbReference type="Google" id="ProtNLM"/>
    </source>
</evidence>